<sequence length="109" mass="12745">MNKITPPELINEIKNLIAYSVSNPDLENSNFRLLHRAIIKKYFEAKNVRIDYINQTIDLQLPVGKKKYTSLSIECQDLERFLKSCLKKDDKSVFFYQSILTHYNMISAA</sequence>
<organism evidence="1 2">
    <name type="scientific">Christiangramia antarctica</name>
    <dbReference type="NCBI Taxonomy" id="2058158"/>
    <lineage>
        <taxon>Bacteria</taxon>
        <taxon>Pseudomonadati</taxon>
        <taxon>Bacteroidota</taxon>
        <taxon>Flavobacteriia</taxon>
        <taxon>Flavobacteriales</taxon>
        <taxon>Flavobacteriaceae</taxon>
        <taxon>Christiangramia</taxon>
    </lineage>
</organism>
<keyword evidence="2" id="KW-1185">Reference proteome</keyword>
<proteinExistence type="predicted"/>
<dbReference type="EMBL" id="JBHUOJ010000037">
    <property type="protein sequence ID" value="MFD2834895.1"/>
    <property type="molecule type" value="Genomic_DNA"/>
</dbReference>
<reference evidence="2" key="1">
    <citation type="journal article" date="2019" name="Int. J. Syst. Evol. Microbiol.">
        <title>The Global Catalogue of Microorganisms (GCM) 10K type strain sequencing project: providing services to taxonomists for standard genome sequencing and annotation.</title>
        <authorList>
            <consortium name="The Broad Institute Genomics Platform"/>
            <consortium name="The Broad Institute Genome Sequencing Center for Infectious Disease"/>
            <person name="Wu L."/>
            <person name="Ma J."/>
        </authorList>
    </citation>
    <scope>NUCLEOTIDE SEQUENCE [LARGE SCALE GENOMIC DNA]</scope>
    <source>
        <strain evidence="2">KCTC 52925</strain>
    </source>
</reference>
<protein>
    <submittedName>
        <fullName evidence="1">Uncharacterized protein</fullName>
    </submittedName>
</protein>
<dbReference type="Proteomes" id="UP001597438">
    <property type="component" value="Unassembled WGS sequence"/>
</dbReference>
<dbReference type="RefSeq" id="WP_251740038.1">
    <property type="nucleotide sequence ID" value="NZ_JBHUOJ010000037.1"/>
</dbReference>
<gene>
    <name evidence="1" type="ORF">ACFSYS_16505</name>
</gene>
<evidence type="ECO:0000313" key="1">
    <source>
        <dbReference type="EMBL" id="MFD2834895.1"/>
    </source>
</evidence>
<evidence type="ECO:0000313" key="2">
    <source>
        <dbReference type="Proteomes" id="UP001597438"/>
    </source>
</evidence>
<comment type="caution">
    <text evidence="1">The sequence shown here is derived from an EMBL/GenBank/DDBJ whole genome shotgun (WGS) entry which is preliminary data.</text>
</comment>
<name>A0ABW5X9M9_9FLAO</name>
<accession>A0ABW5X9M9</accession>